<feature type="binding site" evidence="4">
    <location>
        <position position="149"/>
    </location>
    <ligand>
        <name>3'-phosphoadenylyl sulfate</name>
        <dbReference type="ChEBI" id="CHEBI:58339"/>
    </ligand>
</feature>
<evidence type="ECO:0000313" key="8">
    <source>
        <dbReference type="Proteomes" id="UP001157974"/>
    </source>
</evidence>
<dbReference type="InterPro" id="IPR037359">
    <property type="entry name" value="NST/OST"/>
</dbReference>
<name>A0AAV8V264_9RHOD</name>
<feature type="chain" id="PRO_5043328405" description="Sulfotransferase domain-containing protein" evidence="5">
    <location>
        <begin position="20"/>
        <end position="358"/>
    </location>
</feature>
<keyword evidence="1" id="KW-0808">Transferase</keyword>
<dbReference type="EMBL" id="JAMWBK010000003">
    <property type="protein sequence ID" value="KAJ8906866.1"/>
    <property type="molecule type" value="Genomic_DNA"/>
</dbReference>
<evidence type="ECO:0000256" key="3">
    <source>
        <dbReference type="PIRSR" id="PIRSR637359-1"/>
    </source>
</evidence>
<evidence type="ECO:0000313" key="7">
    <source>
        <dbReference type="EMBL" id="KAJ8906866.1"/>
    </source>
</evidence>
<dbReference type="GO" id="GO:0008146">
    <property type="term" value="F:sulfotransferase activity"/>
    <property type="evidence" value="ECO:0007669"/>
    <property type="project" value="InterPro"/>
</dbReference>
<evidence type="ECO:0000256" key="4">
    <source>
        <dbReference type="PIRSR" id="PIRSR637359-2"/>
    </source>
</evidence>
<dbReference type="Proteomes" id="UP001157974">
    <property type="component" value="Unassembled WGS sequence"/>
</dbReference>
<dbReference type="PANTHER" id="PTHR10605:SF56">
    <property type="entry name" value="BIFUNCTIONAL HEPARAN SULFATE N-DEACETYLASE_N-SULFOTRANSFERASE"/>
    <property type="match status" value="1"/>
</dbReference>
<gene>
    <name evidence="7" type="ORF">NDN08_003350</name>
</gene>
<evidence type="ECO:0000256" key="1">
    <source>
        <dbReference type="ARBA" id="ARBA00022679"/>
    </source>
</evidence>
<protein>
    <recommendedName>
        <fullName evidence="6">Sulfotransferase domain-containing protein</fullName>
    </recommendedName>
</protein>
<dbReference type="InterPro" id="IPR027417">
    <property type="entry name" value="P-loop_NTPase"/>
</dbReference>
<dbReference type="AlphaFoldDB" id="A0AAV8V264"/>
<sequence length="358" mass="42034">MKSCRVVLGVMLHLVACNAEFSESICREQAVGKPLCPELFLLGVQKSASTAFYYFLVEKAALDIRVPKKLGRSPQLRKEPHYFNHLYEKGFEWYINGYGLRKSMDELAIDASPDYTAHPHCAQRIKDAMNFERLRFIIIFREPVDRAYSWYRHCHSVGLKYPNYEDAFRSFDYKFSLMAKYAAEFIQNCVQMYSEPELVFPTCAHRNSHFLYEKYSVPVEETGMNTTSFQVIGMIFTEGLYGYIMSLWFEYFEPHQFCVLIYDNLVEDARAELERIRPCLNFFGKEPVIGEDDVRLPTANVKTCENCPLYEELDEEAIGPVRKRLNERLYAKSNELLRSLLKEHNLRDSMIEWENNYN</sequence>
<feature type="domain" description="Sulfotransferase" evidence="6">
    <location>
        <begin position="38"/>
        <end position="285"/>
    </location>
</feature>
<organism evidence="7 8">
    <name type="scientific">Rhodosorus marinus</name>
    <dbReference type="NCBI Taxonomy" id="101924"/>
    <lineage>
        <taxon>Eukaryota</taxon>
        <taxon>Rhodophyta</taxon>
        <taxon>Stylonematophyceae</taxon>
        <taxon>Stylonematales</taxon>
        <taxon>Stylonemataceae</taxon>
        <taxon>Rhodosorus</taxon>
    </lineage>
</organism>
<feature type="active site" description="For sulfotransferase activity" evidence="3">
    <location>
        <position position="46"/>
    </location>
</feature>
<dbReference type="InterPro" id="IPR000863">
    <property type="entry name" value="Sulfotransferase_dom"/>
</dbReference>
<dbReference type="Pfam" id="PF00685">
    <property type="entry name" value="Sulfotransfer_1"/>
    <property type="match status" value="1"/>
</dbReference>
<dbReference type="SUPFAM" id="SSF52540">
    <property type="entry name" value="P-loop containing nucleoside triphosphate hydrolases"/>
    <property type="match status" value="1"/>
</dbReference>
<comment type="caution">
    <text evidence="7">The sequence shown here is derived from an EMBL/GenBank/DDBJ whole genome shotgun (WGS) entry which is preliminary data.</text>
</comment>
<evidence type="ECO:0000256" key="2">
    <source>
        <dbReference type="ARBA" id="ARBA00023180"/>
    </source>
</evidence>
<keyword evidence="2" id="KW-0325">Glycoprotein</keyword>
<accession>A0AAV8V264</accession>
<feature type="binding site" evidence="4">
    <location>
        <position position="141"/>
    </location>
    <ligand>
        <name>3'-phosphoadenylyl sulfate</name>
        <dbReference type="ChEBI" id="CHEBI:58339"/>
    </ligand>
</feature>
<evidence type="ECO:0000259" key="6">
    <source>
        <dbReference type="Pfam" id="PF00685"/>
    </source>
</evidence>
<proteinExistence type="predicted"/>
<feature type="signal peptide" evidence="5">
    <location>
        <begin position="1"/>
        <end position="19"/>
    </location>
</feature>
<dbReference type="Gene3D" id="3.40.50.300">
    <property type="entry name" value="P-loop containing nucleotide triphosphate hydrolases"/>
    <property type="match status" value="1"/>
</dbReference>
<keyword evidence="8" id="KW-1185">Reference proteome</keyword>
<evidence type="ECO:0000256" key="5">
    <source>
        <dbReference type="SAM" id="SignalP"/>
    </source>
</evidence>
<dbReference type="PANTHER" id="PTHR10605">
    <property type="entry name" value="HEPARAN SULFATE SULFOTRANSFERASE"/>
    <property type="match status" value="1"/>
</dbReference>
<reference evidence="7 8" key="1">
    <citation type="journal article" date="2023" name="Nat. Commun.">
        <title>Origin of minicircular mitochondrial genomes in red algae.</title>
        <authorList>
            <person name="Lee Y."/>
            <person name="Cho C.H."/>
            <person name="Lee Y.M."/>
            <person name="Park S.I."/>
            <person name="Yang J.H."/>
            <person name="West J.A."/>
            <person name="Bhattacharya D."/>
            <person name="Yoon H.S."/>
        </authorList>
    </citation>
    <scope>NUCLEOTIDE SEQUENCE [LARGE SCALE GENOMIC DNA]</scope>
    <source>
        <strain evidence="7 8">CCMP1338</strain>
        <tissue evidence="7">Whole cell</tissue>
    </source>
</reference>
<keyword evidence="5" id="KW-0732">Signal</keyword>